<dbReference type="STRING" id="5364.A0A5C3N9E3"/>
<dbReference type="InterPro" id="IPR029452">
    <property type="entry name" value="RICTOR_V"/>
</dbReference>
<dbReference type="Pfam" id="PF14666">
    <property type="entry name" value="RICTOR_M"/>
    <property type="match status" value="1"/>
</dbReference>
<evidence type="ECO:0000313" key="8">
    <source>
        <dbReference type="Proteomes" id="UP000305948"/>
    </source>
</evidence>
<accession>A0A5C3N9E3</accession>
<evidence type="ECO:0000256" key="3">
    <source>
        <dbReference type="SAM" id="MobiDB-lite"/>
    </source>
</evidence>
<evidence type="ECO:0000256" key="1">
    <source>
        <dbReference type="ARBA" id="ARBA00008878"/>
    </source>
</evidence>
<feature type="compositionally biased region" description="Acidic residues" evidence="3">
    <location>
        <begin position="1280"/>
        <end position="1290"/>
    </location>
</feature>
<dbReference type="SUPFAM" id="SSF48371">
    <property type="entry name" value="ARM repeat"/>
    <property type="match status" value="1"/>
</dbReference>
<feature type="region of interest" description="Disordered" evidence="3">
    <location>
        <begin position="1"/>
        <end position="62"/>
    </location>
</feature>
<name>A0A5C3N9E3_9AGAM</name>
<dbReference type="GO" id="GO:0031932">
    <property type="term" value="C:TORC2 complex"/>
    <property type="evidence" value="ECO:0007669"/>
    <property type="project" value="InterPro"/>
</dbReference>
<evidence type="ECO:0000259" key="6">
    <source>
        <dbReference type="SMART" id="SM01310"/>
    </source>
</evidence>
<feature type="compositionally biased region" description="Polar residues" evidence="3">
    <location>
        <begin position="1"/>
        <end position="10"/>
    </location>
</feature>
<feature type="domain" description="Rapamycin-insensitive companion of mTOR middle" evidence="4">
    <location>
        <begin position="651"/>
        <end position="876"/>
    </location>
</feature>
<dbReference type="SMART" id="SM01310">
    <property type="entry name" value="RICTOR_V"/>
    <property type="match status" value="1"/>
</dbReference>
<dbReference type="InterPro" id="IPR028268">
    <property type="entry name" value="Pianissimo_fam"/>
</dbReference>
<feature type="region of interest" description="Disordered" evidence="3">
    <location>
        <begin position="489"/>
        <end position="509"/>
    </location>
</feature>
<dbReference type="PANTHER" id="PTHR13298">
    <property type="entry name" value="CYTOSOLIC REGULATOR PIANISSIMO"/>
    <property type="match status" value="1"/>
</dbReference>
<evidence type="ECO:0000259" key="5">
    <source>
        <dbReference type="SMART" id="SM01308"/>
    </source>
</evidence>
<dbReference type="InterPro" id="IPR028267">
    <property type="entry name" value="Pianissimo_N"/>
</dbReference>
<dbReference type="Pfam" id="PF14663">
    <property type="entry name" value="RasGEF_N_2"/>
    <property type="match status" value="1"/>
</dbReference>
<feature type="compositionally biased region" description="Polar residues" evidence="3">
    <location>
        <begin position="162"/>
        <end position="176"/>
    </location>
</feature>
<dbReference type="SMART" id="SM01303">
    <property type="entry name" value="RasGEF_N_2"/>
    <property type="match status" value="1"/>
</dbReference>
<dbReference type="EMBL" id="ML213509">
    <property type="protein sequence ID" value="TFK52588.1"/>
    <property type="molecule type" value="Genomic_DNA"/>
</dbReference>
<evidence type="ECO:0008006" key="9">
    <source>
        <dbReference type="Google" id="ProtNLM"/>
    </source>
</evidence>
<feature type="region of interest" description="Disordered" evidence="3">
    <location>
        <begin position="615"/>
        <end position="637"/>
    </location>
</feature>
<dbReference type="OrthoDB" id="271111at2759"/>
<dbReference type="GO" id="GO:0038203">
    <property type="term" value="P:TORC2 signaling"/>
    <property type="evidence" value="ECO:0007669"/>
    <property type="project" value="TreeGrafter"/>
</dbReference>
<dbReference type="InterPro" id="IPR016024">
    <property type="entry name" value="ARM-type_fold"/>
</dbReference>
<keyword evidence="8" id="KW-1185">Reference proteome</keyword>
<feature type="region of interest" description="Disordered" evidence="3">
    <location>
        <begin position="162"/>
        <end position="183"/>
    </location>
</feature>
<evidence type="ECO:0000256" key="2">
    <source>
        <dbReference type="SAM" id="Coils"/>
    </source>
</evidence>
<sequence length="1314" mass="146942">MPAIAQSTSAVDHLGANGNTQRHELGYTGGRSAVSMSTTPVNGMSPSDSMSNESRADSEDRVKAEQLDALASRLDVQKRIKEGAESMLQFALTDPNFKDELRVKVEAELDRARKEIETITSQMHSLSTKTTRKNSVEERDDFRTALNNAIGCIKTLSSLGRSPASQVSASPSTSTIKAAPSNEDDVDAARIETMNRLVGILQRNLRVRYAVPISEVVQAALLGLSDKCSKQCRACAYRLIRHALVDPESIMRLQEQPLDWYMIKSLARDSKHAVEKEQVVKLIRAIVEIGSTRRGPSGSSGSGSVPLSDGVLRAFVATAEQPDDLLKLICIETLAEILLIDIDLMSRTGGIRLLLHVLAEGPLEIAPILASTFLHVVDSPSTRVYLHPGTDFEIALSGVTDAYGKGPEHDERMRACARIITLLLRTWSGLMYFCMGDLLAIRTIIDTLRIPSLDSREIIIDMFFDLLDIKPPDWHQTFIDGRRLTMYRRPMPTTDLPPSPSSKKSQEPESLKLTDQYIALLILVFTKAGLLDALTSMFEESTTGSNLSRKATLLMAEVLQLANKLLPLSQAAKIQSLPRVFDLASDYGRGEHRIIGSLALSALDSFNRNVARLHPTANMKNNRPRANSGEDAVRRGQRQVEQVKIKMGMQMDDRTFQAALLETQVMLTKDHTKWNFETLQDLIEGPLLNPKRMEEAIKVSRFIRRLMSFFHPFSHRFSDMPRVKANQRWVKLGSTLLTTLLASTDGKRYLESEDDFLKQIVKSFAQLDPYNGTMESDPIFSKARIQDTLTYGYLEMLGTLSANEKGVELMEKFKIFTAFYHLSDTRSRDDLIKGIIQHLDYSIDGHSRIVLSKALTSCYVHIRTFATAHLGSLVRESATANAWTLRLLLTQLYDPAMEVCELAVQFLQEACESMEILRLVVEMQPTLDHLGDIGHPLLMKFMSTPVGFRYLYDAGYIDREIDMWFHERNVWYVVQIEVYLAKALNVSAVDNSADAARSASDVRVPRHFYGEMTKTELGCQVLQEKGHFAEFAHFIRQHGLESEDIDLIIKLKSILWAVGNMGATEGGLPFLEEEEIIPTILEIAEKSPVFSVRGTCFFVLGLLSVTPQGAEILDDYQWESTLSPAGYPTGLSVPTDLEKFIFVPTWDTPTSSTASQLIPPTSQNEMEVLTALHNLANTVIANQASRTLARLKTRSEYKDIFSSPSMFYRALHTISTHRYRLPVRRYVLDLFEIDLDYEVAKQLSHYAETLQAPDDTSTAAPSRVVSVLGIPGRARHGSESGEEDDLEEPQEPTIAAEPVMNLRPMSRIIGFQEK</sequence>
<evidence type="ECO:0000259" key="4">
    <source>
        <dbReference type="SMART" id="SM01307"/>
    </source>
</evidence>
<reference evidence="7 8" key="1">
    <citation type="journal article" date="2019" name="Nat. Ecol. Evol.">
        <title>Megaphylogeny resolves global patterns of mushroom evolution.</title>
        <authorList>
            <person name="Varga T."/>
            <person name="Krizsan K."/>
            <person name="Foldi C."/>
            <person name="Dima B."/>
            <person name="Sanchez-Garcia M."/>
            <person name="Sanchez-Ramirez S."/>
            <person name="Szollosi G.J."/>
            <person name="Szarkandi J.G."/>
            <person name="Papp V."/>
            <person name="Albert L."/>
            <person name="Andreopoulos W."/>
            <person name="Angelini C."/>
            <person name="Antonin V."/>
            <person name="Barry K.W."/>
            <person name="Bougher N.L."/>
            <person name="Buchanan P."/>
            <person name="Buyck B."/>
            <person name="Bense V."/>
            <person name="Catcheside P."/>
            <person name="Chovatia M."/>
            <person name="Cooper J."/>
            <person name="Damon W."/>
            <person name="Desjardin D."/>
            <person name="Finy P."/>
            <person name="Geml J."/>
            <person name="Haridas S."/>
            <person name="Hughes K."/>
            <person name="Justo A."/>
            <person name="Karasinski D."/>
            <person name="Kautmanova I."/>
            <person name="Kiss B."/>
            <person name="Kocsube S."/>
            <person name="Kotiranta H."/>
            <person name="LaButti K.M."/>
            <person name="Lechner B.E."/>
            <person name="Liimatainen K."/>
            <person name="Lipzen A."/>
            <person name="Lukacs Z."/>
            <person name="Mihaltcheva S."/>
            <person name="Morgado L.N."/>
            <person name="Niskanen T."/>
            <person name="Noordeloos M.E."/>
            <person name="Ohm R.A."/>
            <person name="Ortiz-Santana B."/>
            <person name="Ovrebo C."/>
            <person name="Racz N."/>
            <person name="Riley R."/>
            <person name="Savchenko A."/>
            <person name="Shiryaev A."/>
            <person name="Soop K."/>
            <person name="Spirin V."/>
            <person name="Szebenyi C."/>
            <person name="Tomsovsky M."/>
            <person name="Tulloss R.E."/>
            <person name="Uehling J."/>
            <person name="Grigoriev I.V."/>
            <person name="Vagvolgyi C."/>
            <person name="Papp T."/>
            <person name="Martin F.M."/>
            <person name="Miettinen O."/>
            <person name="Hibbett D.S."/>
            <person name="Nagy L.G."/>
        </authorList>
    </citation>
    <scope>NUCLEOTIDE SEQUENCE [LARGE SCALE GENOMIC DNA]</scope>
    <source>
        <strain evidence="7 8">OMC1185</strain>
    </source>
</reference>
<proteinExistence type="inferred from homology"/>
<comment type="similarity">
    <text evidence="1">Belongs to the RICTOR family.</text>
</comment>
<feature type="region of interest" description="Disordered" evidence="3">
    <location>
        <begin position="1272"/>
        <end position="1297"/>
    </location>
</feature>
<dbReference type="InterPro" id="IPR036274">
    <property type="entry name" value="HR1_rpt_sf"/>
</dbReference>
<dbReference type="SMART" id="SM01308">
    <property type="entry name" value="RICTOR_N"/>
    <property type="match status" value="1"/>
</dbReference>
<organism evidence="7 8">
    <name type="scientific">Heliocybe sulcata</name>
    <dbReference type="NCBI Taxonomy" id="5364"/>
    <lineage>
        <taxon>Eukaryota</taxon>
        <taxon>Fungi</taxon>
        <taxon>Dikarya</taxon>
        <taxon>Basidiomycota</taxon>
        <taxon>Agaricomycotina</taxon>
        <taxon>Agaricomycetes</taxon>
        <taxon>Gloeophyllales</taxon>
        <taxon>Gloeophyllaceae</taxon>
        <taxon>Heliocybe</taxon>
    </lineage>
</organism>
<feature type="compositionally biased region" description="Polar residues" evidence="3">
    <location>
        <begin position="34"/>
        <end position="53"/>
    </location>
</feature>
<feature type="domain" description="Rapamycin-insensitive companion of mTOR N-terminal" evidence="5">
    <location>
        <begin position="191"/>
        <end position="567"/>
    </location>
</feature>
<evidence type="ECO:0000313" key="7">
    <source>
        <dbReference type="EMBL" id="TFK52588.1"/>
    </source>
</evidence>
<dbReference type="Proteomes" id="UP000305948">
    <property type="component" value="Unassembled WGS sequence"/>
</dbReference>
<dbReference type="InterPro" id="IPR029451">
    <property type="entry name" value="RICTOR_M"/>
</dbReference>
<dbReference type="Pfam" id="PF14668">
    <property type="entry name" value="RICTOR_V"/>
    <property type="match status" value="1"/>
</dbReference>
<dbReference type="Pfam" id="PF14664">
    <property type="entry name" value="RICTOR_N"/>
    <property type="match status" value="1"/>
</dbReference>
<feature type="domain" description="Rapamycin-insensitive companion of mTOR" evidence="6">
    <location>
        <begin position="1048"/>
        <end position="1120"/>
    </location>
</feature>
<dbReference type="PANTHER" id="PTHR13298:SF11">
    <property type="entry name" value="RAPAMYCIN-INSENSITIVE COMPANION OF MTOR"/>
    <property type="match status" value="1"/>
</dbReference>
<dbReference type="SMART" id="SM01307">
    <property type="entry name" value="RICTOR_M"/>
    <property type="match status" value="1"/>
</dbReference>
<gene>
    <name evidence="7" type="ORF">OE88DRAFT_1807473</name>
</gene>
<dbReference type="SUPFAM" id="SSF46585">
    <property type="entry name" value="HR1 repeat"/>
    <property type="match status" value="1"/>
</dbReference>
<dbReference type="InterPro" id="IPR029453">
    <property type="entry name" value="Rictor_IV"/>
</dbReference>
<feature type="coiled-coil region" evidence="2">
    <location>
        <begin position="102"/>
        <end position="129"/>
    </location>
</feature>
<protein>
    <recommendedName>
        <fullName evidence="9">REM-1 domain-containing protein</fullName>
    </recommendedName>
</protein>
<keyword evidence="2" id="KW-0175">Coiled coil</keyword>